<feature type="binding site" evidence="10">
    <location>
        <position position="194"/>
    </location>
    <ligand>
        <name>substrate</name>
    </ligand>
</feature>
<keyword evidence="10" id="KW-0464">Manganese</keyword>
<dbReference type="SUPFAM" id="SSF53795">
    <property type="entry name" value="PEP carboxykinase-like"/>
    <property type="match status" value="1"/>
</dbReference>
<evidence type="ECO:0000256" key="4">
    <source>
        <dbReference type="ARBA" id="ARBA00022432"/>
    </source>
</evidence>
<evidence type="ECO:0000256" key="7">
    <source>
        <dbReference type="ARBA" id="ARBA00022840"/>
    </source>
</evidence>
<dbReference type="GO" id="GO:0004612">
    <property type="term" value="F:phosphoenolpyruvate carboxykinase (ATP) activity"/>
    <property type="evidence" value="ECO:0007669"/>
    <property type="project" value="UniProtKB-EC"/>
</dbReference>
<feature type="binding site" evidence="10">
    <location>
        <position position="322"/>
    </location>
    <ligand>
        <name>substrate</name>
    </ligand>
</feature>
<comment type="function">
    <text evidence="10">Involved in the gluconeogenesis. Catalyzes the conversion of oxaloacetate (OAA) to phosphoenolpyruvate (PEP) through direct phosphoryl transfer between the nucleoside triphosphate and OAA.</text>
</comment>
<feature type="binding site" evidence="10">
    <location>
        <position position="257"/>
    </location>
    <ligand>
        <name>Mn(2+)</name>
        <dbReference type="ChEBI" id="CHEBI:29035"/>
    </ligand>
</feature>
<gene>
    <name evidence="10 11" type="primary">pckA</name>
    <name evidence="11" type="ORF">ACFOET_10355</name>
</gene>
<feature type="binding site" evidence="10">
    <location>
        <position position="447"/>
    </location>
    <ligand>
        <name>ATP</name>
        <dbReference type="ChEBI" id="CHEBI:30616"/>
    </ligand>
</feature>
<keyword evidence="5 10" id="KW-0547">Nucleotide-binding</keyword>
<keyword evidence="10" id="KW-0479">Metal-binding</keyword>
<feature type="binding site" evidence="10">
    <location>
        <position position="200"/>
    </location>
    <ligand>
        <name>Mn(2+)</name>
        <dbReference type="ChEBI" id="CHEBI:29035"/>
    </ligand>
</feature>
<feature type="binding site" evidence="10">
    <location>
        <position position="200"/>
    </location>
    <ligand>
        <name>substrate</name>
    </ligand>
</feature>
<name>A0ABV7JRT6_9SPHI</name>
<dbReference type="HAMAP" id="MF_00453">
    <property type="entry name" value="PEPCK_ATP"/>
    <property type="match status" value="1"/>
</dbReference>
<dbReference type="PROSITE" id="PS00532">
    <property type="entry name" value="PEPCK_ATP"/>
    <property type="match status" value="1"/>
</dbReference>
<dbReference type="InterPro" id="IPR015994">
    <property type="entry name" value="PEPCK_ATP_CS"/>
</dbReference>
<dbReference type="InterPro" id="IPR008210">
    <property type="entry name" value="PEP_carboxykinase_N"/>
</dbReference>
<keyword evidence="4 10" id="KW-0312">Gluconeogenesis</keyword>
<comment type="similarity">
    <text evidence="2 10">Belongs to the phosphoenolpyruvate carboxykinase (ATP) family.</text>
</comment>
<evidence type="ECO:0000256" key="9">
    <source>
        <dbReference type="ARBA" id="ARBA00047371"/>
    </source>
</evidence>
<dbReference type="EMBL" id="JBHRTA010000030">
    <property type="protein sequence ID" value="MFC3198012.1"/>
    <property type="molecule type" value="Genomic_DNA"/>
</dbReference>
<dbReference type="Gene3D" id="2.170.8.10">
    <property type="entry name" value="Phosphoenolpyruvate Carboxykinase, domain 2"/>
    <property type="match status" value="1"/>
</dbReference>
<dbReference type="NCBIfam" id="NF006821">
    <property type="entry name" value="PRK09344.1-3"/>
    <property type="match status" value="1"/>
</dbReference>
<evidence type="ECO:0000256" key="1">
    <source>
        <dbReference type="ARBA" id="ARBA00004742"/>
    </source>
</evidence>
<reference evidence="12" key="1">
    <citation type="journal article" date="2019" name="Int. J. Syst. Evol. Microbiol.">
        <title>The Global Catalogue of Microorganisms (GCM) 10K type strain sequencing project: providing services to taxonomists for standard genome sequencing and annotation.</title>
        <authorList>
            <consortium name="The Broad Institute Genomics Platform"/>
            <consortium name="The Broad Institute Genome Sequencing Center for Infectious Disease"/>
            <person name="Wu L."/>
            <person name="Ma J."/>
        </authorList>
    </citation>
    <scope>NUCLEOTIDE SEQUENCE [LARGE SCALE GENOMIC DNA]</scope>
    <source>
        <strain evidence="12">KCTC 52416</strain>
    </source>
</reference>
<feature type="binding site" evidence="10">
    <location>
        <position position="285"/>
    </location>
    <ligand>
        <name>ATP</name>
        <dbReference type="ChEBI" id="CHEBI:30616"/>
    </ligand>
</feature>
<comment type="cofactor">
    <cofactor evidence="10">
        <name>Mn(2+)</name>
        <dbReference type="ChEBI" id="CHEBI:29035"/>
    </cofactor>
    <text evidence="10">Binds 1 Mn(2+) ion per subunit.</text>
</comment>
<dbReference type="SUPFAM" id="SSF68923">
    <property type="entry name" value="PEP carboxykinase N-terminal domain"/>
    <property type="match status" value="1"/>
</dbReference>
<dbReference type="InterPro" id="IPR013035">
    <property type="entry name" value="PEP_carboxykinase_C"/>
</dbReference>
<evidence type="ECO:0000256" key="2">
    <source>
        <dbReference type="ARBA" id="ARBA00006052"/>
    </source>
</evidence>
<evidence type="ECO:0000313" key="12">
    <source>
        <dbReference type="Proteomes" id="UP001595526"/>
    </source>
</evidence>
<dbReference type="Proteomes" id="UP001595526">
    <property type="component" value="Unassembled WGS sequence"/>
</dbReference>
<feature type="binding site" evidence="10">
    <location>
        <begin position="441"/>
        <end position="442"/>
    </location>
    <ligand>
        <name>ATP</name>
        <dbReference type="ChEBI" id="CHEBI:30616"/>
    </ligand>
</feature>
<dbReference type="NCBIfam" id="TIGR00224">
    <property type="entry name" value="pckA"/>
    <property type="match status" value="1"/>
</dbReference>
<dbReference type="RefSeq" id="WP_379022252.1">
    <property type="nucleotide sequence ID" value="NZ_JBHRTA010000030.1"/>
</dbReference>
<dbReference type="EC" id="4.1.1.49" evidence="3 10"/>
<comment type="caution">
    <text evidence="11">The sequence shown here is derived from an EMBL/GenBank/DDBJ whole genome shotgun (WGS) entry which is preliminary data.</text>
</comment>
<comment type="catalytic activity">
    <reaction evidence="9 10">
        <text>oxaloacetate + ATP = phosphoenolpyruvate + ADP + CO2</text>
        <dbReference type="Rhea" id="RHEA:18617"/>
        <dbReference type="ChEBI" id="CHEBI:16452"/>
        <dbReference type="ChEBI" id="CHEBI:16526"/>
        <dbReference type="ChEBI" id="CHEBI:30616"/>
        <dbReference type="ChEBI" id="CHEBI:58702"/>
        <dbReference type="ChEBI" id="CHEBI:456216"/>
        <dbReference type="EC" id="4.1.1.49"/>
    </reaction>
</comment>
<comment type="subcellular location">
    <subcellularLocation>
        <location evidence="10">Cytoplasm</location>
    </subcellularLocation>
</comment>
<dbReference type="PANTHER" id="PTHR30031">
    <property type="entry name" value="PHOSPHOENOLPYRUVATE CARBOXYKINASE ATP"/>
    <property type="match status" value="1"/>
</dbReference>
<evidence type="ECO:0000256" key="10">
    <source>
        <dbReference type="HAMAP-Rule" id="MF_00453"/>
    </source>
</evidence>
<feature type="binding site" evidence="10">
    <location>
        <position position="322"/>
    </location>
    <ligand>
        <name>ATP</name>
        <dbReference type="ChEBI" id="CHEBI:30616"/>
    </ligand>
</feature>
<dbReference type="Gene3D" id="3.90.228.20">
    <property type="match status" value="1"/>
</dbReference>
<evidence type="ECO:0000256" key="3">
    <source>
        <dbReference type="ARBA" id="ARBA00012363"/>
    </source>
</evidence>
<dbReference type="Pfam" id="PF01293">
    <property type="entry name" value="PEPCK_ATP"/>
    <property type="match status" value="1"/>
</dbReference>
<sequence length="538" mass="59398">MNASKKAIPDLSYLFIRNKEKVHYQKSVAELVEQAITRQEGTLSDSGALVADTGRFTGRAPHDRFIVQDTLTRDTVWWGDINQPISEASFAYLFKQVAEYFSHREIFVRDVFAGSDRAHAIDVRVVSETAYQSIFVNNLFIRSAAPDERKRPAWSILAAPGYACPDPEQHGLHNHHFVIINFSQRVILVGGTGYTGEIKKAVFSVLNFLLPLQKRVLSMHCAANTDGNGHTALFFGLSGTGKTTLSADGGRQLIGDDEHGWDESGIFNFEGGCYAKCIGLDEDKEPDIFRAIRFGALVENVNFFPGTRNPDYEDVSKTENTRVAYPIDHVAGAVASGRAAEPKDIFFLTADAFGVIPPVSLLSTTQAMYHFMSGYTAKIAGTEIGIKEPKAVFSACFGEAFLPLHPSHYAELLRAKLADKRINVWLVNTGWIAGPYGVGRRIKLDYTRAIVRAALTGTLKESTFCRHPVFGFDYPTSCPGVPDAVLDPVQLWPDKSAYYAQTCQLAKLFVDNFRKFENHVSSDVLEASPIVLEAAPIV</sequence>
<proteinExistence type="inferred from homology"/>
<organism evidence="11 12">
    <name type="scientific">Parapedobacter deserti</name>
    <dbReference type="NCBI Taxonomy" id="1912957"/>
    <lineage>
        <taxon>Bacteria</taxon>
        <taxon>Pseudomonadati</taxon>
        <taxon>Bacteroidota</taxon>
        <taxon>Sphingobacteriia</taxon>
        <taxon>Sphingobacteriales</taxon>
        <taxon>Sphingobacteriaceae</taxon>
        <taxon>Parapedobacter</taxon>
    </lineage>
</organism>
<keyword evidence="6 10" id="KW-0210">Decarboxylase</keyword>
<protein>
    <recommendedName>
        <fullName evidence="3 10">Phosphoenolpyruvate carboxykinase (ATP)</fullName>
        <shortName evidence="10">PCK</shortName>
        <shortName evidence="10">PEP carboxykinase</shortName>
        <shortName evidence="10">PEPCK</shortName>
        <ecNumber evidence="3 10">4.1.1.49</ecNumber>
    </recommendedName>
</protein>
<keyword evidence="12" id="KW-1185">Reference proteome</keyword>
<dbReference type="PIRSF" id="PIRSF006294">
    <property type="entry name" value="PEP_crbxkin"/>
    <property type="match status" value="1"/>
</dbReference>
<evidence type="ECO:0000256" key="5">
    <source>
        <dbReference type="ARBA" id="ARBA00022741"/>
    </source>
</evidence>
<comment type="pathway">
    <text evidence="1 10">Carbohydrate biosynthesis; gluconeogenesis.</text>
</comment>
<feature type="binding site" evidence="10">
    <location>
        <position position="59"/>
    </location>
    <ligand>
        <name>substrate</name>
    </ligand>
</feature>
<keyword evidence="8 10" id="KW-0456">Lyase</keyword>
<feature type="binding site" evidence="10">
    <location>
        <position position="220"/>
    </location>
    <ligand>
        <name>ATP</name>
        <dbReference type="ChEBI" id="CHEBI:30616"/>
    </ligand>
</feature>
<evidence type="ECO:0000313" key="11">
    <source>
        <dbReference type="EMBL" id="MFC3198012.1"/>
    </source>
</evidence>
<evidence type="ECO:0000256" key="8">
    <source>
        <dbReference type="ARBA" id="ARBA00023239"/>
    </source>
</evidence>
<keyword evidence="7 10" id="KW-0067">ATP-binding</keyword>
<dbReference type="InterPro" id="IPR001272">
    <property type="entry name" value="PEP_carboxykinase_ATP"/>
</dbReference>
<feature type="binding site" evidence="10">
    <location>
        <position position="220"/>
    </location>
    <ligand>
        <name>Mn(2+)</name>
        <dbReference type="ChEBI" id="CHEBI:29035"/>
    </ligand>
</feature>
<dbReference type="Gene3D" id="3.40.449.10">
    <property type="entry name" value="Phosphoenolpyruvate Carboxykinase, domain 1"/>
    <property type="match status" value="1"/>
</dbReference>
<dbReference type="NCBIfam" id="NF006820">
    <property type="entry name" value="PRK09344.1-2"/>
    <property type="match status" value="1"/>
</dbReference>
<evidence type="ECO:0000256" key="6">
    <source>
        <dbReference type="ARBA" id="ARBA00022793"/>
    </source>
</evidence>
<feature type="binding site" evidence="10">
    <location>
        <begin position="236"/>
        <end position="244"/>
    </location>
    <ligand>
        <name>ATP</name>
        <dbReference type="ChEBI" id="CHEBI:30616"/>
    </ligand>
</feature>
<keyword evidence="10" id="KW-0963">Cytoplasm</keyword>
<feature type="binding site" evidence="10">
    <location>
        <position position="200"/>
    </location>
    <ligand>
        <name>ATP</name>
        <dbReference type="ChEBI" id="CHEBI:30616"/>
    </ligand>
</feature>
<accession>A0ABV7JRT6</accession>
<dbReference type="PANTHER" id="PTHR30031:SF0">
    <property type="entry name" value="PHOSPHOENOLPYRUVATE CARBOXYKINASE (ATP)"/>
    <property type="match status" value="1"/>
</dbReference>